<dbReference type="InterPro" id="IPR011990">
    <property type="entry name" value="TPR-like_helical_dom_sf"/>
</dbReference>
<dbReference type="PROSITE" id="PS01124">
    <property type="entry name" value="HTH_ARAC_FAMILY_2"/>
    <property type="match status" value="1"/>
</dbReference>
<dbReference type="RefSeq" id="WP_034978590.1">
    <property type="nucleotide sequence ID" value="NZ_FOFI01000005.1"/>
</dbReference>
<evidence type="ECO:0000313" key="3">
    <source>
        <dbReference type="EMBL" id="KFC19119.1"/>
    </source>
</evidence>
<accession>A0A085B9H4</accession>
<keyword evidence="1" id="KW-0472">Membrane</keyword>
<organism evidence="3 4">
    <name type="scientific">Epilithonimonas lactis</name>
    <dbReference type="NCBI Taxonomy" id="421072"/>
    <lineage>
        <taxon>Bacteria</taxon>
        <taxon>Pseudomonadati</taxon>
        <taxon>Bacteroidota</taxon>
        <taxon>Flavobacteriia</taxon>
        <taxon>Flavobacteriales</taxon>
        <taxon>Weeksellaceae</taxon>
        <taxon>Chryseobacterium group</taxon>
        <taxon>Epilithonimonas</taxon>
    </lineage>
</organism>
<dbReference type="SMART" id="SM00342">
    <property type="entry name" value="HTH_ARAC"/>
    <property type="match status" value="1"/>
</dbReference>
<dbReference type="eggNOG" id="COG2207">
    <property type="taxonomic scope" value="Bacteria"/>
</dbReference>
<feature type="transmembrane region" description="Helical" evidence="1">
    <location>
        <begin position="383"/>
        <end position="401"/>
    </location>
</feature>
<dbReference type="SUPFAM" id="SSF48452">
    <property type="entry name" value="TPR-like"/>
    <property type="match status" value="1"/>
</dbReference>
<sequence length="567" mass="67028">MKKCYGFLMLFSFLSQLTFSQPKKEKTFEKIRRKYEMKTIDDISAMPDVRIFILKAKDESNFSKLIQGYRDGRQFDLPHKINYADSAIAASIKYGSKDDISNDYLSKGIIYYFYHKNYKLALDQYLKAYGFSKRSYDQYLHHKVIYHLGVVKLHLGYYEEAQEHFDECVAYYGKKTEAKLHFNEKFNRKKAYLNSLHQLTVTCRYLKNYKKSDSLSQLGHDLTLNDDDFALEHSYFLKCRGISKYIKKDYSGAEADLESSLPVIVQRNDFAWASVVYYYLGKINEAQNDTDKAILYYTKIDSIFEVHAFVLPEVYKSYNFLIEHYKDKDVKRQLYYTNQLLKADSLLTKNYAYLSSKLHRDFDRRMLVEEKERLEQVSKKKTVYAQFLAGLVLLILIIFTVRYRKDRTIKKQYLFLQKKLAEQSIAKDDLVIDEAPEYSIRKTFLTDEMAQKITEKLKKFEDEHQFRKKGLTQHSTAVKLGTNSHYLSIYINENKGMNFNRYIAELRINYITNLLNTNNKYLHYTIEALAEECGIAARQNFSSLFNEINGIRPTDYIRNRKKELGLS</sequence>
<keyword evidence="1" id="KW-0812">Transmembrane</keyword>
<comment type="caution">
    <text evidence="3">The sequence shown here is derived from an EMBL/GenBank/DDBJ whole genome shotgun (WGS) entry which is preliminary data.</text>
</comment>
<evidence type="ECO:0000313" key="4">
    <source>
        <dbReference type="Proteomes" id="UP000028623"/>
    </source>
</evidence>
<dbReference type="eggNOG" id="COG0457">
    <property type="taxonomic scope" value="Bacteria"/>
</dbReference>
<dbReference type="AlphaFoldDB" id="A0A085B9H4"/>
<dbReference type="GO" id="GO:0043565">
    <property type="term" value="F:sequence-specific DNA binding"/>
    <property type="evidence" value="ECO:0007669"/>
    <property type="project" value="InterPro"/>
</dbReference>
<keyword evidence="4" id="KW-1185">Reference proteome</keyword>
<protein>
    <recommendedName>
        <fullName evidence="2">HTH araC/xylS-type domain-containing protein</fullName>
    </recommendedName>
</protein>
<feature type="domain" description="HTH araC/xylS-type" evidence="2">
    <location>
        <begin position="455"/>
        <end position="559"/>
    </location>
</feature>
<name>A0A085B9H4_9FLAO</name>
<dbReference type="STRING" id="421072.SAMN04488097_3381"/>
<dbReference type="GO" id="GO:0003700">
    <property type="term" value="F:DNA-binding transcription factor activity"/>
    <property type="evidence" value="ECO:0007669"/>
    <property type="project" value="InterPro"/>
</dbReference>
<dbReference type="Proteomes" id="UP000028623">
    <property type="component" value="Unassembled WGS sequence"/>
</dbReference>
<evidence type="ECO:0000259" key="2">
    <source>
        <dbReference type="PROSITE" id="PS01124"/>
    </source>
</evidence>
<gene>
    <name evidence="3" type="ORF">IO89_16560</name>
</gene>
<reference evidence="3 4" key="1">
    <citation type="submission" date="2014-07" db="EMBL/GenBank/DDBJ databases">
        <title>Epilithonimonas lactis LMG 22401 Genome.</title>
        <authorList>
            <person name="Pipes S.E."/>
            <person name="Stropko S.J."/>
        </authorList>
    </citation>
    <scope>NUCLEOTIDE SEQUENCE [LARGE SCALE GENOMIC DNA]</scope>
    <source>
        <strain evidence="3 4">LMG 24401</strain>
    </source>
</reference>
<evidence type="ECO:0000256" key="1">
    <source>
        <dbReference type="SAM" id="Phobius"/>
    </source>
</evidence>
<proteinExistence type="predicted"/>
<dbReference type="Gene3D" id="1.10.10.60">
    <property type="entry name" value="Homeodomain-like"/>
    <property type="match status" value="2"/>
</dbReference>
<dbReference type="InterPro" id="IPR018060">
    <property type="entry name" value="HTH_AraC"/>
</dbReference>
<dbReference type="Gene3D" id="1.25.40.10">
    <property type="entry name" value="Tetratricopeptide repeat domain"/>
    <property type="match status" value="1"/>
</dbReference>
<keyword evidence="1" id="KW-1133">Transmembrane helix</keyword>
<dbReference type="EMBL" id="JPLY01000005">
    <property type="protein sequence ID" value="KFC19119.1"/>
    <property type="molecule type" value="Genomic_DNA"/>
</dbReference>
<dbReference type="OrthoDB" id="5295174at2"/>